<proteinExistence type="predicted"/>
<evidence type="ECO:0008006" key="3">
    <source>
        <dbReference type="Google" id="ProtNLM"/>
    </source>
</evidence>
<keyword evidence="2" id="KW-1185">Reference proteome</keyword>
<accession>A0A317FLT7</accession>
<dbReference type="GO" id="GO:0000271">
    <property type="term" value="P:polysaccharide biosynthetic process"/>
    <property type="evidence" value="ECO:0007669"/>
    <property type="project" value="InterPro"/>
</dbReference>
<evidence type="ECO:0000313" key="1">
    <source>
        <dbReference type="EMBL" id="PWS39087.1"/>
    </source>
</evidence>
<dbReference type="GO" id="GO:0015774">
    <property type="term" value="P:polysaccharide transport"/>
    <property type="evidence" value="ECO:0007669"/>
    <property type="project" value="InterPro"/>
</dbReference>
<comment type="caution">
    <text evidence="1">The sequence shown here is derived from an EMBL/GenBank/DDBJ whole genome shotgun (WGS) entry which is preliminary data.</text>
</comment>
<sequence>MPPEPPPLPVPAPLLEAWPHLPAFWPERPLRPGPAGTPPPFDPGPFRPPCLGGREVPVALVWGDAPDPVGAALARPAPCPPDLDRLLASIVAARLGGPPGLPDPGAEALGVAPRGARIVLDPCDPARRDAAEASLAAARGAGGAVLLACDPFAAGAPVLPGSLPRLDPWTLLDAAAVLHGASRDLALLALAAGVRVADGPLAGADPHDIWARLLAATRCADPFRRRPCSLEDAIALLALWKSRAAEGRRVAACLGIHPYKRARIRALLASDGPAPSFHRGAGRGVAAARRRGGALLAWSASAPAGLREEAAAAGVEVLWLEDGFIRSAGLGAAFRAGASFALDGIGPHYDPARDSDLERLLNTAEVPPPLRARAAALRQTIVARGITKYNLGGAAPSLAAPPGRRRILVPGQVEDDAAVRLGGAGIAGNLDLLRRVRAAEPDAFLVYKPHPDIEAGYRRGRIPAAQLAGLADQVLAGAPMAAVLGQVDAVHTLTSLTGFEALLRGIPVTCWGLPFYAGWGLTTDRTPPPRPRRRLALDELVAVALILYPRCLDPLTELPCPPEVLIERMDRPELFPRGRFGALRAAEGFVRRSLARLRGLR</sequence>
<name>A0A317FLT7_9PROT</name>
<gene>
    <name evidence="1" type="ORF">DFH01_07560</name>
</gene>
<protein>
    <recommendedName>
        <fullName evidence="3">Beta-3-deoxy-D-manno-oct-2-ulosonic acid transferase</fullName>
    </recommendedName>
</protein>
<dbReference type="AlphaFoldDB" id="A0A317FLT7"/>
<dbReference type="CDD" id="cd16439">
    <property type="entry name" value="beta_Kdo_transferase_KpsC_2"/>
    <property type="match status" value="1"/>
</dbReference>
<dbReference type="EMBL" id="QGNA01000001">
    <property type="protein sequence ID" value="PWS39087.1"/>
    <property type="molecule type" value="Genomic_DNA"/>
</dbReference>
<evidence type="ECO:0000313" key="2">
    <source>
        <dbReference type="Proteomes" id="UP000245765"/>
    </source>
</evidence>
<dbReference type="Proteomes" id="UP000245765">
    <property type="component" value="Unassembled WGS sequence"/>
</dbReference>
<organism evidence="1 2">
    <name type="scientific">Falsiroseomonas bella</name>
    <dbReference type="NCBI Taxonomy" id="2184016"/>
    <lineage>
        <taxon>Bacteria</taxon>
        <taxon>Pseudomonadati</taxon>
        <taxon>Pseudomonadota</taxon>
        <taxon>Alphaproteobacteria</taxon>
        <taxon>Acetobacterales</taxon>
        <taxon>Roseomonadaceae</taxon>
        <taxon>Falsiroseomonas</taxon>
    </lineage>
</organism>
<reference evidence="2" key="1">
    <citation type="submission" date="2018-05" db="EMBL/GenBank/DDBJ databases">
        <authorList>
            <person name="Du Z."/>
            <person name="Wang X."/>
        </authorList>
    </citation>
    <scope>NUCLEOTIDE SEQUENCE [LARGE SCALE GENOMIC DNA]</scope>
    <source>
        <strain evidence="2">CQN31</strain>
    </source>
</reference>
<dbReference type="Pfam" id="PF05159">
    <property type="entry name" value="Capsule_synth"/>
    <property type="match status" value="1"/>
</dbReference>
<dbReference type="InterPro" id="IPR007833">
    <property type="entry name" value="Capsule_polysaccharide_synth"/>
</dbReference>